<dbReference type="InterPro" id="IPR011251">
    <property type="entry name" value="Luciferase-like_dom"/>
</dbReference>
<dbReference type="InterPro" id="IPR050564">
    <property type="entry name" value="F420-G6PD/mer"/>
</dbReference>
<organism evidence="2 3">
    <name type="scientific">Frankia torreyi</name>
    <dbReference type="NCBI Taxonomy" id="1856"/>
    <lineage>
        <taxon>Bacteria</taxon>
        <taxon>Bacillati</taxon>
        <taxon>Actinomycetota</taxon>
        <taxon>Actinomycetes</taxon>
        <taxon>Frankiales</taxon>
        <taxon>Frankiaceae</taxon>
        <taxon>Frankia</taxon>
    </lineage>
</organism>
<dbReference type="SUPFAM" id="SSF51679">
    <property type="entry name" value="Bacterial luciferase-like"/>
    <property type="match status" value="1"/>
</dbReference>
<name>A0A0D8BC60_9ACTN</name>
<evidence type="ECO:0000259" key="1">
    <source>
        <dbReference type="Pfam" id="PF00296"/>
    </source>
</evidence>
<dbReference type="GO" id="GO:0016705">
    <property type="term" value="F:oxidoreductase activity, acting on paired donors, with incorporation or reduction of molecular oxygen"/>
    <property type="evidence" value="ECO:0007669"/>
    <property type="project" value="InterPro"/>
</dbReference>
<dbReference type="PATRIC" id="fig|1502723.3.peg.3639"/>
<proteinExistence type="predicted"/>
<dbReference type="Proteomes" id="UP000032545">
    <property type="component" value="Unassembled WGS sequence"/>
</dbReference>
<dbReference type="Gene3D" id="3.20.20.30">
    <property type="entry name" value="Luciferase-like domain"/>
    <property type="match status" value="1"/>
</dbReference>
<gene>
    <name evidence="2" type="ORF">FF36_03950</name>
</gene>
<dbReference type="CDD" id="cd01097">
    <property type="entry name" value="Tetrahydromethanopterin_reductase"/>
    <property type="match status" value="1"/>
</dbReference>
<dbReference type="Pfam" id="PF00296">
    <property type="entry name" value="Bac_luciferase"/>
    <property type="match status" value="1"/>
</dbReference>
<keyword evidence="3" id="KW-1185">Reference proteome</keyword>
<dbReference type="AlphaFoldDB" id="A0A0D8BC60"/>
<feature type="domain" description="Luciferase-like" evidence="1">
    <location>
        <begin position="12"/>
        <end position="314"/>
    </location>
</feature>
<dbReference type="RefSeq" id="WP_044886514.1">
    <property type="nucleotide sequence ID" value="NZ_JYFN01000032.1"/>
</dbReference>
<dbReference type="PANTHER" id="PTHR43244">
    <property type="match status" value="1"/>
</dbReference>
<dbReference type="InterPro" id="IPR019919">
    <property type="entry name" value="Lucif-like_OxRdtase_MSMEG_2256"/>
</dbReference>
<accession>A0A0D8BC60</accession>
<reference evidence="3" key="1">
    <citation type="submission" date="2015-02" db="EMBL/GenBank/DDBJ databases">
        <title>Draft Genome of Frankia sp. CpI1-S.</title>
        <authorList>
            <person name="Oshone R.T."/>
            <person name="Ngom M."/>
            <person name="Ghodhbane-Gtari F."/>
            <person name="Gtari M."/>
            <person name="Morris K."/>
            <person name="Thomas K."/>
            <person name="Sen A."/>
            <person name="Tisa L.S."/>
        </authorList>
    </citation>
    <scope>NUCLEOTIDE SEQUENCE [LARGE SCALE GENOMIC DNA]</scope>
    <source>
        <strain evidence="3">CpI1-S</strain>
    </source>
</reference>
<dbReference type="NCBIfam" id="TIGR03617">
    <property type="entry name" value="F420_MSMEG_2256"/>
    <property type="match status" value="1"/>
</dbReference>
<dbReference type="PANTHER" id="PTHR43244:SF2">
    <property type="entry name" value="CONSERVED HYPOTHETICAL ALANINE AND PROLINE-RICH PROTEIN"/>
    <property type="match status" value="1"/>
</dbReference>
<dbReference type="EMBL" id="JYFN01000032">
    <property type="protein sequence ID" value="KJE21746.1"/>
    <property type="molecule type" value="Genomic_DNA"/>
</dbReference>
<dbReference type="OrthoDB" id="3284378at2"/>
<sequence length="344" mass="38116">MLVDGHIGGSTDGTRGADIADLTAQVAHADHIGYDGVWSTEINRDPFLPLLLAADRSPRLHIGTAIAVAFARNPMTTATVANDLQTFSAGRFALGLGSQIRPHIERRFDMPWSAPAERMREFVLALRAIWRSWHDDEPLDFHGEIYRNTLMTPMFNPGPNPFGPPPVLIAAVGPKMTSVAAEVADGMLVHSFTSERYLREVTLPQLASVLDANGKTRERFTLSYPGLVATGTDDEDVEKAVRAVRERIAFYGATPAYRGVLELHGWGDLHTELHLLSRRKDWAAMTALVDDTVLHTFATVGEPASVAREIRRRFTGLIDRFTLYLPYDLADEVRYDLVSQLRAS</sequence>
<evidence type="ECO:0000313" key="3">
    <source>
        <dbReference type="Proteomes" id="UP000032545"/>
    </source>
</evidence>
<comment type="caution">
    <text evidence="2">The sequence shown here is derived from an EMBL/GenBank/DDBJ whole genome shotgun (WGS) entry which is preliminary data.</text>
</comment>
<protein>
    <submittedName>
        <fullName evidence="2">Oxidoreductase</fullName>
    </submittedName>
</protein>
<dbReference type="InterPro" id="IPR036661">
    <property type="entry name" value="Luciferase-like_sf"/>
</dbReference>
<reference evidence="2 3" key="2">
    <citation type="journal article" date="2016" name="Genome Announc.">
        <title>Permanent Draft Genome Sequences for Two Variants of Frankia sp. Strain CpI1, the First Frankia Strain Isolated from Root Nodules of Comptonia peregrina.</title>
        <authorList>
            <person name="Oshone R."/>
            <person name="Hurst S.G.IV."/>
            <person name="Abebe-Akele F."/>
            <person name="Simpson S."/>
            <person name="Morris K."/>
            <person name="Thomas W.K."/>
            <person name="Tisa L.S."/>
        </authorList>
    </citation>
    <scope>NUCLEOTIDE SEQUENCE [LARGE SCALE GENOMIC DNA]</scope>
    <source>
        <strain evidence="3">CpI1-S</strain>
    </source>
</reference>
<evidence type="ECO:0000313" key="2">
    <source>
        <dbReference type="EMBL" id="KJE21746.1"/>
    </source>
</evidence>